<accession>A0A0F8Z5L5</accession>
<gene>
    <name evidence="2" type="ORF">LCGC14_2814770</name>
</gene>
<dbReference type="EMBL" id="LAZR01053181">
    <property type="protein sequence ID" value="KKK81305.1"/>
    <property type="molecule type" value="Genomic_DNA"/>
</dbReference>
<dbReference type="InterPro" id="IPR050742">
    <property type="entry name" value="Helicase_Restrict-Modif_Enz"/>
</dbReference>
<organism evidence="2">
    <name type="scientific">marine sediment metagenome</name>
    <dbReference type="NCBI Taxonomy" id="412755"/>
    <lineage>
        <taxon>unclassified sequences</taxon>
        <taxon>metagenomes</taxon>
        <taxon>ecological metagenomes</taxon>
    </lineage>
</organism>
<protein>
    <recommendedName>
        <fullName evidence="1">Helicase C-terminal domain-containing protein</fullName>
    </recommendedName>
</protein>
<dbReference type="AlphaFoldDB" id="A0A0F8Z5L5"/>
<reference evidence="2" key="1">
    <citation type="journal article" date="2015" name="Nature">
        <title>Complex archaea that bridge the gap between prokaryotes and eukaryotes.</title>
        <authorList>
            <person name="Spang A."/>
            <person name="Saw J.H."/>
            <person name="Jorgensen S.L."/>
            <person name="Zaremba-Niedzwiedzka K."/>
            <person name="Martijn J."/>
            <person name="Lind A.E."/>
            <person name="van Eijk R."/>
            <person name="Schleper C."/>
            <person name="Guy L."/>
            <person name="Ettema T.J."/>
        </authorList>
    </citation>
    <scope>NUCLEOTIDE SEQUENCE</scope>
</reference>
<dbReference type="PANTHER" id="PTHR47396:SF1">
    <property type="entry name" value="ATP-DEPENDENT HELICASE IRC3-RELATED"/>
    <property type="match status" value="1"/>
</dbReference>
<name>A0A0F8Z5L5_9ZZZZ</name>
<dbReference type="PANTHER" id="PTHR47396">
    <property type="entry name" value="TYPE I RESTRICTION ENZYME ECOKI R PROTEIN"/>
    <property type="match status" value="1"/>
</dbReference>
<dbReference type="InterPro" id="IPR001650">
    <property type="entry name" value="Helicase_C-like"/>
</dbReference>
<dbReference type="InterPro" id="IPR027417">
    <property type="entry name" value="P-loop_NTPase"/>
</dbReference>
<evidence type="ECO:0000259" key="1">
    <source>
        <dbReference type="PROSITE" id="PS51194"/>
    </source>
</evidence>
<dbReference type="PROSITE" id="PS51194">
    <property type="entry name" value="HELICASE_CTER"/>
    <property type="match status" value="1"/>
</dbReference>
<proteinExistence type="predicted"/>
<sequence>ATPFMKDQYSNQLLMGCTGDRLCHVTTDYLIKAGYLTPPRVVIIDMAPVKGPKTWPEVYDSAIILNTERNQRIVKELIACPKPAFVMTTRLAHARVLHNLAESLGFSLPAVMSGDTKNKDRIQAIKDLQSGKEKAIIATTIFDEGVDLPELRTLIFAGGGKSTVAQLQRIGRGVRNAKGKYEVLVIDFKDTSGAIMKRHSAARCKVWKEEGFCVEERK</sequence>
<dbReference type="SMART" id="SM00490">
    <property type="entry name" value="HELICc"/>
    <property type="match status" value="1"/>
</dbReference>
<dbReference type="Gene3D" id="3.40.50.300">
    <property type="entry name" value="P-loop containing nucleotide triphosphate hydrolases"/>
    <property type="match status" value="1"/>
</dbReference>
<comment type="caution">
    <text evidence="2">The sequence shown here is derived from an EMBL/GenBank/DDBJ whole genome shotgun (WGS) entry which is preliminary data.</text>
</comment>
<dbReference type="GO" id="GO:0005829">
    <property type="term" value="C:cytosol"/>
    <property type="evidence" value="ECO:0007669"/>
    <property type="project" value="TreeGrafter"/>
</dbReference>
<feature type="domain" description="Helicase C-terminal" evidence="1">
    <location>
        <begin position="68"/>
        <end position="218"/>
    </location>
</feature>
<dbReference type="Pfam" id="PF00271">
    <property type="entry name" value="Helicase_C"/>
    <property type="match status" value="1"/>
</dbReference>
<dbReference type="SUPFAM" id="SSF52540">
    <property type="entry name" value="P-loop containing nucleoside triphosphate hydrolases"/>
    <property type="match status" value="1"/>
</dbReference>
<feature type="non-terminal residue" evidence="2">
    <location>
        <position position="1"/>
    </location>
</feature>
<evidence type="ECO:0000313" key="2">
    <source>
        <dbReference type="EMBL" id="KKK81305.1"/>
    </source>
</evidence>